<dbReference type="InterPro" id="IPR023393">
    <property type="entry name" value="START-like_dom_sf"/>
</dbReference>
<dbReference type="EMBL" id="DXHX01000028">
    <property type="protein sequence ID" value="HIV73819.1"/>
    <property type="molecule type" value="Genomic_DNA"/>
</dbReference>
<dbReference type="PANTHER" id="PTHR38588">
    <property type="entry name" value="BLL0334 PROTEIN"/>
    <property type="match status" value="1"/>
</dbReference>
<dbReference type="Pfam" id="PF06240">
    <property type="entry name" value="COXG"/>
    <property type="match status" value="1"/>
</dbReference>
<sequence length="146" mass="15938">MDIKHTHKFKALSAQQVWDTIQNPEVLKAVLPGCKTFDEVGDEQYKAVLGINMGPIKGEFTADVEQVDKNEPTSYRLLVKASGKPGEIDANALMELEEVDGNTELTCTADVAATGLMATIGQRMIGGVAKVVLKQFFKDIEKKAKQ</sequence>
<dbReference type="InterPro" id="IPR010419">
    <property type="entry name" value="CO_DH_gsu"/>
</dbReference>
<reference evidence="1" key="1">
    <citation type="journal article" date="2021" name="PeerJ">
        <title>Extensive microbial diversity within the chicken gut microbiome revealed by metagenomics and culture.</title>
        <authorList>
            <person name="Gilroy R."/>
            <person name="Ravi A."/>
            <person name="Getino M."/>
            <person name="Pursley I."/>
            <person name="Horton D.L."/>
            <person name="Alikhan N.F."/>
            <person name="Baker D."/>
            <person name="Gharbi K."/>
            <person name="Hall N."/>
            <person name="Watson M."/>
            <person name="Adriaenssens E.M."/>
            <person name="Foster-Nyarko E."/>
            <person name="Jarju S."/>
            <person name="Secka A."/>
            <person name="Antonio M."/>
            <person name="Oren A."/>
            <person name="Chaudhuri R.R."/>
            <person name="La Ragione R."/>
            <person name="Hildebrand F."/>
            <person name="Pallen M.J."/>
        </authorList>
    </citation>
    <scope>NUCLEOTIDE SEQUENCE</scope>
    <source>
        <strain evidence="1">CHK169-2315</strain>
    </source>
</reference>
<dbReference type="Gene3D" id="3.30.530.20">
    <property type="match status" value="1"/>
</dbReference>
<protein>
    <submittedName>
        <fullName evidence="1">Carbon monoxide dehydrogenase subunit G</fullName>
    </submittedName>
</protein>
<proteinExistence type="predicted"/>
<organism evidence="1 2">
    <name type="scientific">Candidatus Pseudogracilibacillus intestinigallinarum</name>
    <dbReference type="NCBI Taxonomy" id="2838742"/>
    <lineage>
        <taxon>Bacteria</taxon>
        <taxon>Bacillati</taxon>
        <taxon>Bacillota</taxon>
        <taxon>Bacilli</taxon>
        <taxon>Bacillales</taxon>
        <taxon>Bacillaceae</taxon>
        <taxon>Pseudogracilibacillus</taxon>
    </lineage>
</organism>
<dbReference type="CDD" id="cd05018">
    <property type="entry name" value="CoxG"/>
    <property type="match status" value="1"/>
</dbReference>
<evidence type="ECO:0000313" key="2">
    <source>
        <dbReference type="Proteomes" id="UP000823937"/>
    </source>
</evidence>
<evidence type="ECO:0000313" key="1">
    <source>
        <dbReference type="EMBL" id="HIV73819.1"/>
    </source>
</evidence>
<comment type="caution">
    <text evidence="1">The sequence shown here is derived from an EMBL/GenBank/DDBJ whole genome shotgun (WGS) entry which is preliminary data.</text>
</comment>
<name>A0A9D1PLX6_9BACI</name>
<dbReference type="AlphaFoldDB" id="A0A9D1PLX6"/>
<dbReference type="SUPFAM" id="SSF55961">
    <property type="entry name" value="Bet v1-like"/>
    <property type="match status" value="1"/>
</dbReference>
<reference evidence="1" key="2">
    <citation type="submission" date="2021-04" db="EMBL/GenBank/DDBJ databases">
        <authorList>
            <person name="Gilroy R."/>
        </authorList>
    </citation>
    <scope>NUCLEOTIDE SEQUENCE</scope>
    <source>
        <strain evidence="1">CHK169-2315</strain>
    </source>
</reference>
<dbReference type="PANTHER" id="PTHR38588:SF1">
    <property type="entry name" value="BLL0334 PROTEIN"/>
    <property type="match status" value="1"/>
</dbReference>
<accession>A0A9D1PLX6</accession>
<gene>
    <name evidence="1" type="ORF">H9895_01920</name>
</gene>
<dbReference type="Proteomes" id="UP000823937">
    <property type="component" value="Unassembled WGS sequence"/>
</dbReference>